<dbReference type="RefSeq" id="WP_377318678.1">
    <property type="nucleotide sequence ID" value="NZ_JBHUIY010000048.1"/>
</dbReference>
<protein>
    <submittedName>
        <fullName evidence="3">Uncharacterized protein</fullName>
    </submittedName>
</protein>
<accession>A0ABW5CFD8</accession>
<proteinExistence type="predicted"/>
<evidence type="ECO:0000313" key="3">
    <source>
        <dbReference type="EMBL" id="MFD2235466.1"/>
    </source>
</evidence>
<gene>
    <name evidence="3" type="ORF">ACFSNB_16810</name>
</gene>
<evidence type="ECO:0000256" key="1">
    <source>
        <dbReference type="SAM" id="Coils"/>
    </source>
</evidence>
<reference evidence="4" key="1">
    <citation type="journal article" date="2019" name="Int. J. Syst. Evol. Microbiol.">
        <title>The Global Catalogue of Microorganisms (GCM) 10K type strain sequencing project: providing services to taxonomists for standard genome sequencing and annotation.</title>
        <authorList>
            <consortium name="The Broad Institute Genomics Platform"/>
            <consortium name="The Broad Institute Genome Sequencing Center for Infectious Disease"/>
            <person name="Wu L."/>
            <person name="Ma J."/>
        </authorList>
    </citation>
    <scope>NUCLEOTIDE SEQUENCE [LARGE SCALE GENOMIC DNA]</scope>
    <source>
        <strain evidence="4">KCTC 15012</strain>
    </source>
</reference>
<feature type="region of interest" description="Disordered" evidence="2">
    <location>
        <begin position="256"/>
        <end position="275"/>
    </location>
</feature>
<feature type="coiled-coil region" evidence="1">
    <location>
        <begin position="729"/>
        <end position="763"/>
    </location>
</feature>
<sequence length="1070" mass="117979">MTMKDKCKQAVALAAGRALSDRELGLIEDHLKGAMKRVYLENPKAAAGMAPSDLYAKAVAQARKEIVQEAVEAKIRSAQNIAKAAANLDYVNGHAPAAAVKSLYNLLTMRASLDKSGRQSVESRQEAMGRDAWGKMPALGAILKEEQRLASPFLDELFGRASGDPLAKKAAAEWNAAIDDMHAAAKLAGMPIGKLDNWRLPQRQSSYKVAANRDAWVEDHMGWVDRQIYRNPDGTMFTDEQMREFLGKAADTIATDGAAKDSNGGGGFSTSRRSYQKERQIHFRDADSWRAAQAKYGDKTVAQLLANHTVAFSRDIALTEAFGSDYRGAFQELLRQATLRAKDKATARESLERIDHDAGVARRYFDALVGDSGHTSPEGAAWARRFDIIRNAVTFATMGGAGPNSMPDMAGFSMIARLSNLPEIQLWLKTMRNFLSPRSAADKALATRIGLGVQTILEDVRRYVRDDPVMNFSAKAANFTVVAGLLHRFEEGKAMAVASVMHDAIGALTRRHEWDALPKGDRLIFESSGVDKATWDLWRAADLERGDDGSRTILLPAHLYDLPDTAVDAAIAPKLRQLQDLGGEAVSRLTAQSDRERDWMAGRAAKLEAYADKLAATLDAYRATREKALGKLGADTDARIDLIEAQMERLRAEKDIAAYLATKDAQGRQLRLLEQVEDGASVGRGTVQERVHPDRRPDAVVTNWAKTPGVGEQSAASIERFSRRRGAIGEDLGARLAKAERRIKDAEKRVKEAEELAAGEIDDKRRDLNGRLAARIHDLDVFSREMRDRIVRRNELAAEWRRQIGDRIDSLRDEARRDAALKLSGVVGREMKIASGSPGIERRVDLGLDINRTGLMSEISRSMLFLKATPMSILHNYWQRSASMGEITNPALLRARYFVTAAVLGVMVMNLKNLLVGQDAFNPLDLEQEKYAPKLIKSVLSGGGFGVYGDMLLQDPSGSKNTHSMSGLIGGPIIGTADDVMTLYQDAAHWAVGGKADIGGDTVRFAKRHLTPNIFYAKALLDHYIFQQLQEMFSPGYNARAQARMEKGTGTKYWWDFGKTEPKRAPEFAR</sequence>
<dbReference type="EMBL" id="JBHUIY010000048">
    <property type="protein sequence ID" value="MFD2235466.1"/>
    <property type="molecule type" value="Genomic_DNA"/>
</dbReference>
<comment type="caution">
    <text evidence="3">The sequence shown here is derived from an EMBL/GenBank/DDBJ whole genome shotgun (WGS) entry which is preliminary data.</text>
</comment>
<evidence type="ECO:0000256" key="2">
    <source>
        <dbReference type="SAM" id="MobiDB-lite"/>
    </source>
</evidence>
<keyword evidence="4" id="KW-1185">Reference proteome</keyword>
<name>A0ABW5CFD8_9PROT</name>
<keyword evidence="1" id="KW-0175">Coiled coil</keyword>
<evidence type="ECO:0000313" key="4">
    <source>
        <dbReference type="Proteomes" id="UP001597296"/>
    </source>
</evidence>
<dbReference type="Proteomes" id="UP001597296">
    <property type="component" value="Unassembled WGS sequence"/>
</dbReference>
<organism evidence="3 4">
    <name type="scientific">Phaeospirillum tilakii</name>
    <dbReference type="NCBI Taxonomy" id="741673"/>
    <lineage>
        <taxon>Bacteria</taxon>
        <taxon>Pseudomonadati</taxon>
        <taxon>Pseudomonadota</taxon>
        <taxon>Alphaproteobacteria</taxon>
        <taxon>Rhodospirillales</taxon>
        <taxon>Rhodospirillaceae</taxon>
        <taxon>Phaeospirillum</taxon>
    </lineage>
</organism>